<sequence length="83" mass="9853">MDNQKNFRKTLGKHLKIKREELDFSQEKFAWDAGLDDKNFGKIERGVKGPSIQTLYKLRYTHNLSIDQLLDDVRAELEREEED</sequence>
<dbReference type="Gene3D" id="1.10.260.40">
    <property type="entry name" value="lambda repressor-like DNA-binding domains"/>
    <property type="match status" value="1"/>
</dbReference>
<dbReference type="PROSITE" id="PS50943">
    <property type="entry name" value="HTH_CROC1"/>
    <property type="match status" value="1"/>
</dbReference>
<dbReference type="EMBL" id="VTEW01000015">
    <property type="protein sequence ID" value="TYS75742.1"/>
    <property type="molecule type" value="Genomic_DNA"/>
</dbReference>
<comment type="caution">
    <text evidence="2">The sequence shown here is derived from an EMBL/GenBank/DDBJ whole genome shotgun (WGS) entry which is preliminary data.</text>
</comment>
<proteinExistence type="predicted"/>
<name>A0A5D4TMP8_9BACI</name>
<dbReference type="OrthoDB" id="2941482at2"/>
<dbReference type="CDD" id="cd00093">
    <property type="entry name" value="HTH_XRE"/>
    <property type="match status" value="1"/>
</dbReference>
<evidence type="ECO:0000313" key="3">
    <source>
        <dbReference type="Proteomes" id="UP000325054"/>
    </source>
</evidence>
<dbReference type="GO" id="GO:0003677">
    <property type="term" value="F:DNA binding"/>
    <property type="evidence" value="ECO:0007669"/>
    <property type="project" value="InterPro"/>
</dbReference>
<dbReference type="RefSeq" id="WP_148992443.1">
    <property type="nucleotide sequence ID" value="NZ_VTEW01000015.1"/>
</dbReference>
<protein>
    <submittedName>
        <fullName evidence="2">Helix-turn-helix transcriptional regulator</fullName>
    </submittedName>
</protein>
<dbReference type="InterPro" id="IPR001387">
    <property type="entry name" value="Cro/C1-type_HTH"/>
</dbReference>
<evidence type="ECO:0000313" key="2">
    <source>
        <dbReference type="EMBL" id="TYS75742.1"/>
    </source>
</evidence>
<reference evidence="2 3" key="1">
    <citation type="submission" date="2019-08" db="EMBL/GenBank/DDBJ databases">
        <title>Bacillus genomes from the desert of Cuatro Cienegas, Coahuila.</title>
        <authorList>
            <person name="Olmedo-Alvarez G."/>
        </authorList>
    </citation>
    <scope>NUCLEOTIDE SEQUENCE [LARGE SCALE GENOMIC DNA]</scope>
    <source>
        <strain evidence="2 3">CH451a_14T</strain>
    </source>
</reference>
<gene>
    <name evidence="2" type="ORF">FZC80_16185</name>
</gene>
<dbReference type="AlphaFoldDB" id="A0A5D4TMP8"/>
<feature type="domain" description="HTH cro/C1-type" evidence="1">
    <location>
        <begin position="15"/>
        <end position="69"/>
    </location>
</feature>
<dbReference type="Proteomes" id="UP000325054">
    <property type="component" value="Unassembled WGS sequence"/>
</dbReference>
<evidence type="ECO:0000259" key="1">
    <source>
        <dbReference type="PROSITE" id="PS50943"/>
    </source>
</evidence>
<dbReference type="SUPFAM" id="SSF47413">
    <property type="entry name" value="lambda repressor-like DNA-binding domains"/>
    <property type="match status" value="1"/>
</dbReference>
<organism evidence="2 3">
    <name type="scientific">Rossellomorea aquimaris</name>
    <dbReference type="NCBI Taxonomy" id="189382"/>
    <lineage>
        <taxon>Bacteria</taxon>
        <taxon>Bacillati</taxon>
        <taxon>Bacillota</taxon>
        <taxon>Bacilli</taxon>
        <taxon>Bacillales</taxon>
        <taxon>Bacillaceae</taxon>
        <taxon>Rossellomorea</taxon>
    </lineage>
</organism>
<accession>A0A5D4TMP8</accession>
<dbReference type="InterPro" id="IPR010982">
    <property type="entry name" value="Lambda_DNA-bd_dom_sf"/>
</dbReference>